<dbReference type="AlphaFoldDB" id="A0A176VLJ6"/>
<comment type="caution">
    <text evidence="1">The sequence shown here is derived from an EMBL/GenBank/DDBJ whole genome shotgun (WGS) entry which is preliminary data.</text>
</comment>
<gene>
    <name evidence="1" type="ORF">AXG93_4012s1230</name>
</gene>
<accession>A0A176VLJ6</accession>
<protein>
    <submittedName>
        <fullName evidence="1">Uncharacterized protein</fullName>
    </submittedName>
</protein>
<organism evidence="1 2">
    <name type="scientific">Marchantia polymorpha subsp. ruderalis</name>
    <dbReference type="NCBI Taxonomy" id="1480154"/>
    <lineage>
        <taxon>Eukaryota</taxon>
        <taxon>Viridiplantae</taxon>
        <taxon>Streptophyta</taxon>
        <taxon>Embryophyta</taxon>
        <taxon>Marchantiophyta</taxon>
        <taxon>Marchantiopsida</taxon>
        <taxon>Marchantiidae</taxon>
        <taxon>Marchantiales</taxon>
        <taxon>Marchantiaceae</taxon>
        <taxon>Marchantia</taxon>
    </lineage>
</organism>
<reference evidence="1" key="1">
    <citation type="submission" date="2016-03" db="EMBL/GenBank/DDBJ databases">
        <title>Mechanisms controlling the formation of the plant cell surface in tip-growing cells are functionally conserved among land plants.</title>
        <authorList>
            <person name="Honkanen S."/>
            <person name="Jones V.A."/>
            <person name="Morieri G."/>
            <person name="Champion C."/>
            <person name="Hetherington A.J."/>
            <person name="Kelly S."/>
            <person name="Saint-Marcoux D."/>
            <person name="Proust H."/>
            <person name="Prescott H."/>
            <person name="Dolan L."/>
        </authorList>
    </citation>
    <scope>NUCLEOTIDE SEQUENCE [LARGE SCALE GENOMIC DNA]</scope>
    <source>
        <tissue evidence="1">Whole gametophyte</tissue>
    </source>
</reference>
<name>A0A176VLJ6_MARPO</name>
<sequence length="254" mass="29299">MGIDGVGIKYGLTPDCDFPDFAAHLRWKWRVQNCGTCTSARPRLQNYRDIADDANYKALTSGDAICSPEDPFRDARRLKVCQKLEEELLKGWRVDSLKRGDFGHARRVQFQTRLNWDYRVVENTVNNWNKRLDVDSRSAKFVYTYRWNDNESSMKSRVQDDDDEKPRWSPEIVRGREKSQAKERGRSARVGENVLTEWIRPLSPSDFCTLRGECGGGDGRESPGGALGDSRFPWIEHVRHGVGGFWFQKVVDYS</sequence>
<evidence type="ECO:0000313" key="1">
    <source>
        <dbReference type="EMBL" id="OAE21192.1"/>
    </source>
</evidence>
<dbReference type="Proteomes" id="UP000077202">
    <property type="component" value="Unassembled WGS sequence"/>
</dbReference>
<proteinExistence type="predicted"/>
<dbReference type="EMBL" id="LVLJ01003523">
    <property type="protein sequence ID" value="OAE21192.1"/>
    <property type="molecule type" value="Genomic_DNA"/>
</dbReference>
<keyword evidence="2" id="KW-1185">Reference proteome</keyword>
<evidence type="ECO:0000313" key="2">
    <source>
        <dbReference type="Proteomes" id="UP000077202"/>
    </source>
</evidence>